<protein>
    <submittedName>
        <fullName evidence="1">Uncharacterized protein</fullName>
    </submittedName>
</protein>
<evidence type="ECO:0000313" key="1">
    <source>
        <dbReference type="EMBL" id="TKJ39887.1"/>
    </source>
</evidence>
<name>A0A532UYR2_UNCT6</name>
<evidence type="ECO:0000313" key="2">
    <source>
        <dbReference type="Proteomes" id="UP000317778"/>
    </source>
</evidence>
<dbReference type="Proteomes" id="UP000317778">
    <property type="component" value="Unassembled WGS sequence"/>
</dbReference>
<organism evidence="1 2">
    <name type="scientific">candidate division TA06 bacterium B3_TA06</name>
    <dbReference type="NCBI Taxonomy" id="2012487"/>
    <lineage>
        <taxon>Bacteria</taxon>
        <taxon>Bacteria division TA06</taxon>
    </lineage>
</organism>
<proteinExistence type="predicted"/>
<comment type="caution">
    <text evidence="1">The sequence shown here is derived from an EMBL/GenBank/DDBJ whole genome shotgun (WGS) entry which is preliminary data.</text>
</comment>
<accession>A0A532UYR2</accession>
<dbReference type="AlphaFoldDB" id="A0A532UYR2"/>
<reference evidence="1 2" key="1">
    <citation type="submission" date="2017-06" db="EMBL/GenBank/DDBJ databases">
        <title>Novel microbial phyla capable of carbon fixation and sulfur reduction in deep-sea sediments.</title>
        <authorList>
            <person name="Huang J."/>
            <person name="Baker B."/>
            <person name="Wang Y."/>
        </authorList>
    </citation>
    <scope>NUCLEOTIDE SEQUENCE [LARGE SCALE GENOMIC DNA]</scope>
    <source>
        <strain evidence="1">B3_TA06</strain>
    </source>
</reference>
<sequence length="138" mass="16120">MSRGEFYAPFVGGGKIKDTLCPPSYTLYAKRDNRDWSGCVTTAGYLKTATTYINEDAKGQIAELCDATEEIYGYDEESFLEVEISPTDEDAIKDNLCDHEYFQILWIEVWREHIPAYKPWRGQHQEEACKYRWHLTFE</sequence>
<gene>
    <name evidence="1" type="ORF">CEE36_10175</name>
</gene>
<dbReference type="EMBL" id="NJBO01000022">
    <property type="protein sequence ID" value="TKJ39887.1"/>
    <property type="molecule type" value="Genomic_DNA"/>
</dbReference>